<evidence type="ECO:0000256" key="4">
    <source>
        <dbReference type="ARBA" id="ARBA00022679"/>
    </source>
</evidence>
<keyword evidence="9" id="KW-1133">Transmembrane helix</keyword>
<keyword evidence="8" id="KW-0902">Two-component regulatory system</keyword>
<dbReference type="Proteomes" id="UP000789325">
    <property type="component" value="Unassembled WGS sequence"/>
</dbReference>
<proteinExistence type="predicted"/>
<evidence type="ECO:0000313" key="12">
    <source>
        <dbReference type="EMBL" id="HJH44078.1"/>
    </source>
</evidence>
<organism evidence="12 13">
    <name type="scientific">Rubneribacter badeniensis</name>
    <dbReference type="NCBI Taxonomy" id="2070688"/>
    <lineage>
        <taxon>Bacteria</taxon>
        <taxon>Bacillati</taxon>
        <taxon>Actinomycetota</taxon>
        <taxon>Coriobacteriia</taxon>
        <taxon>Eggerthellales</taxon>
        <taxon>Eggerthellaceae</taxon>
        <taxon>Rubneribacter</taxon>
    </lineage>
</organism>
<dbReference type="Pfam" id="PF02518">
    <property type="entry name" value="HATPase_c"/>
    <property type="match status" value="1"/>
</dbReference>
<comment type="catalytic activity">
    <reaction evidence="1">
        <text>ATP + protein L-histidine = ADP + protein N-phospho-L-histidine.</text>
        <dbReference type="EC" id="2.7.13.3"/>
    </reaction>
</comment>
<feature type="domain" description="Histidine kinase/HSP90-like ATPase" evidence="10">
    <location>
        <begin position="302"/>
        <end position="392"/>
    </location>
</feature>
<dbReference type="GO" id="GO:0000155">
    <property type="term" value="F:phosphorelay sensor kinase activity"/>
    <property type="evidence" value="ECO:0007669"/>
    <property type="project" value="InterPro"/>
</dbReference>
<reference evidence="12" key="2">
    <citation type="submission" date="2021-09" db="EMBL/GenBank/DDBJ databases">
        <authorList>
            <person name="Gilroy R."/>
        </authorList>
    </citation>
    <scope>NUCLEOTIDE SEQUENCE</scope>
    <source>
        <strain evidence="12">USAMLcec12-2067</strain>
    </source>
</reference>
<dbReference type="CDD" id="cd16917">
    <property type="entry name" value="HATPase_UhpB-NarQ-NarX-like"/>
    <property type="match status" value="1"/>
</dbReference>
<dbReference type="InterPro" id="IPR003594">
    <property type="entry name" value="HATPase_dom"/>
</dbReference>
<name>A0A9D2VLV0_9ACTN</name>
<dbReference type="PANTHER" id="PTHR24421:SF10">
    <property type="entry name" value="NITRATE_NITRITE SENSOR PROTEIN NARQ"/>
    <property type="match status" value="1"/>
</dbReference>
<feature type="transmembrane region" description="Helical" evidence="9">
    <location>
        <begin position="130"/>
        <end position="150"/>
    </location>
</feature>
<dbReference type="EC" id="2.7.13.3" evidence="2"/>
<gene>
    <name evidence="12" type="ORF">K8V16_09845</name>
</gene>
<reference evidence="12" key="1">
    <citation type="journal article" date="2021" name="PeerJ">
        <title>Extensive microbial diversity within the chicken gut microbiome revealed by metagenomics and culture.</title>
        <authorList>
            <person name="Gilroy R."/>
            <person name="Ravi A."/>
            <person name="Getino M."/>
            <person name="Pursley I."/>
            <person name="Horton D.L."/>
            <person name="Alikhan N.F."/>
            <person name="Baker D."/>
            <person name="Gharbi K."/>
            <person name="Hall N."/>
            <person name="Watson M."/>
            <person name="Adriaenssens E.M."/>
            <person name="Foster-Nyarko E."/>
            <person name="Jarju S."/>
            <person name="Secka A."/>
            <person name="Antonio M."/>
            <person name="Oren A."/>
            <person name="Chaudhuri R.R."/>
            <person name="La Ragione R."/>
            <person name="Hildebrand F."/>
            <person name="Pallen M.J."/>
        </authorList>
    </citation>
    <scope>NUCLEOTIDE SEQUENCE</scope>
    <source>
        <strain evidence="12">USAMLcec12-2067</strain>
    </source>
</reference>
<evidence type="ECO:0000256" key="3">
    <source>
        <dbReference type="ARBA" id="ARBA00022553"/>
    </source>
</evidence>
<dbReference type="GO" id="GO:0016020">
    <property type="term" value="C:membrane"/>
    <property type="evidence" value="ECO:0007669"/>
    <property type="project" value="InterPro"/>
</dbReference>
<evidence type="ECO:0000256" key="2">
    <source>
        <dbReference type="ARBA" id="ARBA00012438"/>
    </source>
</evidence>
<evidence type="ECO:0000259" key="11">
    <source>
        <dbReference type="Pfam" id="PF07730"/>
    </source>
</evidence>
<evidence type="ECO:0000256" key="5">
    <source>
        <dbReference type="ARBA" id="ARBA00022741"/>
    </source>
</evidence>
<evidence type="ECO:0000256" key="7">
    <source>
        <dbReference type="ARBA" id="ARBA00022840"/>
    </source>
</evidence>
<evidence type="ECO:0000256" key="8">
    <source>
        <dbReference type="ARBA" id="ARBA00023012"/>
    </source>
</evidence>
<comment type="caution">
    <text evidence="12">The sequence shown here is derived from an EMBL/GenBank/DDBJ whole genome shotgun (WGS) entry which is preliminary data.</text>
</comment>
<keyword evidence="3" id="KW-0597">Phosphoprotein</keyword>
<dbReference type="SUPFAM" id="SSF55874">
    <property type="entry name" value="ATPase domain of HSP90 chaperone/DNA topoisomerase II/histidine kinase"/>
    <property type="match status" value="1"/>
</dbReference>
<keyword evidence="9" id="KW-0812">Transmembrane</keyword>
<sequence length="396" mass="42535">MSRLRMPSLMIVPRAAPSARPEGYTGIMNRERAIDQIILAALCLASLPFAPPSDMHAVAFLAAVAAACCLDVASSAPVRFAAAGAYLAAACALPSFASFLPLAAHALGFERSRLARAAWIAPLAASARSLGMPLTVLLLALCVAACLMAWRERRAEGERARSRALRDSLQERSLSLARKNRDLMASHDYEVRLATLAERARIAREIHDNVGHLLTRSVLQVEALQVVHAEDEQVRADLARVGATLHEAMDTVRKSVHDLHDDAFDLRSRLESVVGACGLPGARLSFDARDVPVPVAYCFVALVREALSNVVRHSDAARADVSVVEYPAFYQLVVQDDGSAGEVATMAAVPAVEGSGLGLKSMEERVAALGGRLRAEYRAGRGFRVFAIVPKEEKSL</sequence>
<keyword evidence="7" id="KW-0067">ATP-binding</keyword>
<evidence type="ECO:0000313" key="13">
    <source>
        <dbReference type="Proteomes" id="UP000789325"/>
    </source>
</evidence>
<keyword evidence="9" id="KW-0472">Membrane</keyword>
<dbReference type="GO" id="GO:0005524">
    <property type="term" value="F:ATP binding"/>
    <property type="evidence" value="ECO:0007669"/>
    <property type="project" value="UniProtKB-KW"/>
</dbReference>
<dbReference type="InterPro" id="IPR036890">
    <property type="entry name" value="HATPase_C_sf"/>
</dbReference>
<evidence type="ECO:0000256" key="6">
    <source>
        <dbReference type="ARBA" id="ARBA00022777"/>
    </source>
</evidence>
<evidence type="ECO:0000256" key="9">
    <source>
        <dbReference type="SAM" id="Phobius"/>
    </source>
</evidence>
<dbReference type="InterPro" id="IPR050482">
    <property type="entry name" value="Sensor_HK_TwoCompSys"/>
</dbReference>
<dbReference type="AlphaFoldDB" id="A0A9D2VLV0"/>
<keyword evidence="4" id="KW-0808">Transferase</keyword>
<evidence type="ECO:0000256" key="1">
    <source>
        <dbReference type="ARBA" id="ARBA00000085"/>
    </source>
</evidence>
<dbReference type="EMBL" id="DYZL01000201">
    <property type="protein sequence ID" value="HJH44078.1"/>
    <property type="molecule type" value="Genomic_DNA"/>
</dbReference>
<keyword evidence="5" id="KW-0547">Nucleotide-binding</keyword>
<feature type="domain" description="Signal transduction histidine kinase subgroup 3 dimerisation and phosphoacceptor" evidence="11">
    <location>
        <begin position="198"/>
        <end position="262"/>
    </location>
</feature>
<dbReference type="Gene3D" id="3.30.565.10">
    <property type="entry name" value="Histidine kinase-like ATPase, C-terminal domain"/>
    <property type="match status" value="1"/>
</dbReference>
<keyword evidence="6 12" id="KW-0418">Kinase</keyword>
<dbReference type="GO" id="GO:0046983">
    <property type="term" value="F:protein dimerization activity"/>
    <property type="evidence" value="ECO:0007669"/>
    <property type="project" value="InterPro"/>
</dbReference>
<accession>A0A9D2VLV0</accession>
<dbReference type="Gene3D" id="1.20.5.1930">
    <property type="match status" value="1"/>
</dbReference>
<dbReference type="RefSeq" id="WP_239938794.1">
    <property type="nucleotide sequence ID" value="NZ_PPEL01000033.1"/>
</dbReference>
<protein>
    <recommendedName>
        <fullName evidence="2">histidine kinase</fullName>
        <ecNumber evidence="2">2.7.13.3</ecNumber>
    </recommendedName>
</protein>
<evidence type="ECO:0000259" key="10">
    <source>
        <dbReference type="Pfam" id="PF02518"/>
    </source>
</evidence>
<dbReference type="Pfam" id="PF07730">
    <property type="entry name" value="HisKA_3"/>
    <property type="match status" value="1"/>
</dbReference>
<dbReference type="InterPro" id="IPR011712">
    <property type="entry name" value="Sig_transdc_His_kin_sub3_dim/P"/>
</dbReference>
<feature type="transmembrane region" description="Helical" evidence="9">
    <location>
        <begin position="83"/>
        <end position="109"/>
    </location>
</feature>
<dbReference type="PANTHER" id="PTHR24421">
    <property type="entry name" value="NITRATE/NITRITE SENSOR PROTEIN NARX-RELATED"/>
    <property type="match status" value="1"/>
</dbReference>